<feature type="domain" description="BON" evidence="2">
    <location>
        <begin position="49"/>
        <end position="115"/>
    </location>
</feature>
<dbReference type="Pfam" id="PF04972">
    <property type="entry name" value="BON"/>
    <property type="match status" value="1"/>
</dbReference>
<keyword evidence="4" id="KW-1185">Reference proteome</keyword>
<dbReference type="OrthoDB" id="870892at2"/>
<sequence length="115" mass="12259">MSRDRGRGRLGVSNGSVPSEHQKAVLDRAVIRLPGVRGIVNLLGIRPLACEEVRSAILGALKRSVGNTGNVRVRVSGDTVTLDGCVDLWNEREVVERAAGGVPGVRTVEDHLTLV</sequence>
<dbReference type="Proteomes" id="UP000245926">
    <property type="component" value="Chromosome"/>
</dbReference>
<organism evidence="3 4">
    <name type="scientific">Methylobacterium durans</name>
    <dbReference type="NCBI Taxonomy" id="2202825"/>
    <lineage>
        <taxon>Bacteria</taxon>
        <taxon>Pseudomonadati</taxon>
        <taxon>Pseudomonadota</taxon>
        <taxon>Alphaproteobacteria</taxon>
        <taxon>Hyphomicrobiales</taxon>
        <taxon>Methylobacteriaceae</taxon>
        <taxon>Methylobacterium</taxon>
    </lineage>
</organism>
<accession>A0A2U8W229</accession>
<dbReference type="KEGG" id="mets:DK389_02230"/>
<evidence type="ECO:0000256" key="1">
    <source>
        <dbReference type="SAM" id="MobiDB-lite"/>
    </source>
</evidence>
<dbReference type="AlphaFoldDB" id="A0A2U8W229"/>
<feature type="region of interest" description="Disordered" evidence="1">
    <location>
        <begin position="1"/>
        <end position="20"/>
    </location>
</feature>
<evidence type="ECO:0000313" key="4">
    <source>
        <dbReference type="Proteomes" id="UP000245926"/>
    </source>
</evidence>
<dbReference type="Gene3D" id="3.40.1520.20">
    <property type="match status" value="1"/>
</dbReference>
<name>A0A2U8W229_9HYPH</name>
<evidence type="ECO:0000259" key="2">
    <source>
        <dbReference type="PROSITE" id="PS50914"/>
    </source>
</evidence>
<dbReference type="EMBL" id="CP029550">
    <property type="protein sequence ID" value="AWN39560.1"/>
    <property type="molecule type" value="Genomic_DNA"/>
</dbReference>
<protein>
    <recommendedName>
        <fullName evidence="2">BON domain-containing protein</fullName>
    </recommendedName>
</protein>
<dbReference type="InterPro" id="IPR007055">
    <property type="entry name" value="BON_dom"/>
</dbReference>
<evidence type="ECO:0000313" key="3">
    <source>
        <dbReference type="EMBL" id="AWN39560.1"/>
    </source>
</evidence>
<gene>
    <name evidence="3" type="ORF">DK389_02230</name>
</gene>
<dbReference type="PROSITE" id="PS50914">
    <property type="entry name" value="BON"/>
    <property type="match status" value="1"/>
</dbReference>
<proteinExistence type="predicted"/>
<reference evidence="4" key="1">
    <citation type="submission" date="2018-05" db="EMBL/GenBank/DDBJ databases">
        <title>Complete Genome Sequence of Methylobacterium sp. 17SD2-17.</title>
        <authorList>
            <person name="Srinivasan S."/>
        </authorList>
    </citation>
    <scope>NUCLEOTIDE SEQUENCE [LARGE SCALE GENOMIC DNA]</scope>
    <source>
        <strain evidence="4">17SD2-17</strain>
    </source>
</reference>